<proteinExistence type="predicted"/>
<name>A0ABC8JW00_ERUVS</name>
<comment type="caution">
    <text evidence="2">The sequence shown here is derived from an EMBL/GenBank/DDBJ whole genome shotgun (WGS) entry which is preliminary data.</text>
</comment>
<feature type="domain" description="K-box" evidence="1">
    <location>
        <begin position="1"/>
        <end position="47"/>
    </location>
</feature>
<evidence type="ECO:0000313" key="3">
    <source>
        <dbReference type="Proteomes" id="UP001642260"/>
    </source>
</evidence>
<sequence>MGVDELEQLELQVDTSLRQIRSLKTRSMRDQLSDLKTKEEMILETNRSSAIKILYESVKEWVSSGLHRAMWHCR</sequence>
<dbReference type="Proteomes" id="UP001642260">
    <property type="component" value="Unassembled WGS sequence"/>
</dbReference>
<reference evidence="2 3" key="1">
    <citation type="submission" date="2022-03" db="EMBL/GenBank/DDBJ databases">
        <authorList>
            <person name="Macdonald S."/>
            <person name="Ahmed S."/>
            <person name="Newling K."/>
        </authorList>
    </citation>
    <scope>NUCLEOTIDE SEQUENCE [LARGE SCALE GENOMIC DNA]</scope>
</reference>
<dbReference type="EMBL" id="CAKOAT010152931">
    <property type="protein sequence ID" value="CAH8344247.1"/>
    <property type="molecule type" value="Genomic_DNA"/>
</dbReference>
<protein>
    <recommendedName>
        <fullName evidence="1">K-box domain-containing protein</fullName>
    </recommendedName>
</protein>
<evidence type="ECO:0000313" key="2">
    <source>
        <dbReference type="EMBL" id="CAH8344247.1"/>
    </source>
</evidence>
<dbReference type="InterPro" id="IPR002487">
    <property type="entry name" value="TF_Kbox"/>
</dbReference>
<dbReference type="Pfam" id="PF01486">
    <property type="entry name" value="K-box"/>
    <property type="match status" value="1"/>
</dbReference>
<dbReference type="AlphaFoldDB" id="A0ABC8JW00"/>
<accession>A0ABC8JW00</accession>
<evidence type="ECO:0000259" key="1">
    <source>
        <dbReference type="Pfam" id="PF01486"/>
    </source>
</evidence>
<organism evidence="2 3">
    <name type="scientific">Eruca vesicaria subsp. sativa</name>
    <name type="common">Garden rocket</name>
    <name type="synonym">Eruca sativa</name>
    <dbReference type="NCBI Taxonomy" id="29727"/>
    <lineage>
        <taxon>Eukaryota</taxon>
        <taxon>Viridiplantae</taxon>
        <taxon>Streptophyta</taxon>
        <taxon>Embryophyta</taxon>
        <taxon>Tracheophyta</taxon>
        <taxon>Spermatophyta</taxon>
        <taxon>Magnoliopsida</taxon>
        <taxon>eudicotyledons</taxon>
        <taxon>Gunneridae</taxon>
        <taxon>Pentapetalae</taxon>
        <taxon>rosids</taxon>
        <taxon>malvids</taxon>
        <taxon>Brassicales</taxon>
        <taxon>Brassicaceae</taxon>
        <taxon>Brassiceae</taxon>
        <taxon>Eruca</taxon>
    </lineage>
</organism>
<gene>
    <name evidence="2" type="ORF">ERUC_LOCUS16263</name>
</gene>
<keyword evidence="3" id="KW-1185">Reference proteome</keyword>